<proteinExistence type="predicted"/>
<reference evidence="1 2" key="1">
    <citation type="submission" date="2015-09" db="EMBL/GenBank/DDBJ databases">
        <authorList>
            <consortium name="Pathogen Informatics"/>
        </authorList>
    </citation>
    <scope>NUCLEOTIDE SEQUENCE [LARGE SCALE GENOMIC DNA]</scope>
    <source>
        <strain evidence="1 2">2789STDY5608850</strain>
    </source>
</reference>
<evidence type="ECO:0000313" key="1">
    <source>
        <dbReference type="EMBL" id="CUN62799.1"/>
    </source>
</evidence>
<dbReference type="AlphaFoldDB" id="A0A173YGA1"/>
<protein>
    <submittedName>
        <fullName evidence="1">Uncharacterized protein</fullName>
    </submittedName>
</protein>
<dbReference type="RefSeq" id="WP_055653033.1">
    <property type="nucleotide sequence ID" value="NZ_CABIXC010000001.1"/>
</dbReference>
<accession>A0A173YGA1</accession>
<organism evidence="1 2">
    <name type="scientific">Hungatella hathewayi</name>
    <dbReference type="NCBI Taxonomy" id="154046"/>
    <lineage>
        <taxon>Bacteria</taxon>
        <taxon>Bacillati</taxon>
        <taxon>Bacillota</taxon>
        <taxon>Clostridia</taxon>
        <taxon>Lachnospirales</taxon>
        <taxon>Lachnospiraceae</taxon>
        <taxon>Hungatella</taxon>
    </lineage>
</organism>
<evidence type="ECO:0000313" key="2">
    <source>
        <dbReference type="Proteomes" id="UP000095651"/>
    </source>
</evidence>
<name>A0A173YGA1_9FIRM</name>
<sequence length="134" mass="15197">METYDYQHEIGFINEMETKIEILSEGEAKEVSEFIDMLKKKTVQEQTTHSLEWIKVAILPILQEYAKKTCSLLTIEEAHDSVIIATLKNDIGYDIAENSRLIKMLFNLANQVGIESEDGKTCIALVFDSANLVI</sequence>
<dbReference type="EMBL" id="CYZE01000001">
    <property type="protein sequence ID" value="CUN62799.1"/>
    <property type="molecule type" value="Genomic_DNA"/>
</dbReference>
<dbReference type="Proteomes" id="UP000095651">
    <property type="component" value="Unassembled WGS sequence"/>
</dbReference>
<gene>
    <name evidence="1" type="ORF">ERS852407_00743</name>
</gene>